<dbReference type="KEGG" id="ari:UM93_11670"/>
<evidence type="ECO:0000259" key="6">
    <source>
        <dbReference type="Pfam" id="PF00107"/>
    </source>
</evidence>
<evidence type="ECO:0000256" key="2">
    <source>
        <dbReference type="ARBA" id="ARBA00008072"/>
    </source>
</evidence>
<accession>A0A0D4C0U4</accession>
<organism evidence="8 9">
    <name type="scientific">Psychromicrobium lacuslunae</name>
    <dbReference type="NCBI Taxonomy" id="1618207"/>
    <lineage>
        <taxon>Bacteria</taxon>
        <taxon>Bacillati</taxon>
        <taxon>Actinomycetota</taxon>
        <taxon>Actinomycetes</taxon>
        <taxon>Micrococcales</taxon>
        <taxon>Micrococcaceae</taxon>
        <taxon>Psychromicrobium</taxon>
    </lineage>
</organism>
<dbReference type="RefSeq" id="WP_045075747.1">
    <property type="nucleotide sequence ID" value="NZ_CP011005.1"/>
</dbReference>
<evidence type="ECO:0000256" key="1">
    <source>
        <dbReference type="ARBA" id="ARBA00001947"/>
    </source>
</evidence>
<dbReference type="PANTHER" id="PTHR43161">
    <property type="entry name" value="SORBITOL DEHYDROGENASE"/>
    <property type="match status" value="1"/>
</dbReference>
<feature type="domain" description="Alcohol dehydrogenase-like N-terminal" evidence="7">
    <location>
        <begin position="27"/>
        <end position="145"/>
    </location>
</feature>
<proteinExistence type="inferred from homology"/>
<dbReference type="AlphaFoldDB" id="A0A0D4C0U4"/>
<dbReference type="SUPFAM" id="SSF50129">
    <property type="entry name" value="GroES-like"/>
    <property type="match status" value="1"/>
</dbReference>
<evidence type="ECO:0000313" key="8">
    <source>
        <dbReference type="EMBL" id="AJT42005.1"/>
    </source>
</evidence>
<dbReference type="Gene3D" id="3.90.180.10">
    <property type="entry name" value="Medium-chain alcohol dehydrogenases, catalytic domain"/>
    <property type="match status" value="1"/>
</dbReference>
<reference evidence="8 9" key="1">
    <citation type="journal article" date="2015" name="Genome Announc.">
        <title>Complete Genome Sequencing of Protease-Producing Novel Arthrobacter sp. Strain IHBB 11108 Using PacBio Single-Molecule Real-Time Sequencing Technology.</title>
        <authorList>
            <person name="Kiran S."/>
            <person name="Swarnkar M.K."/>
            <person name="Pal M."/>
            <person name="Thakur R."/>
            <person name="Tewari R."/>
            <person name="Singh A.K."/>
            <person name="Gulati A."/>
        </authorList>
    </citation>
    <scope>NUCLEOTIDE SEQUENCE [LARGE SCALE GENOMIC DNA]</scope>
    <source>
        <strain evidence="8 9">IHBB 11108</strain>
    </source>
</reference>
<keyword evidence="3" id="KW-0479">Metal-binding</keyword>
<sequence>MKTNIGVVIHAKGDLRLEELPMPEPTADQALIEIAFGGICGSDLHYWRHGAAGQSILREPMLLGHEVVGTVLQAASDGSSPAAGTQVAVHPATELDDEARTPYPADKPNLAPGGTYLGSAARFPHTQGGFARYLALPGRMLRALPEGLSLRDAAIAEPAAVAWHAVKQAGYQTGEQTGQQIGQQEASSNVLSGAKVLVIGAGPIGSLIVAAAKSMGAREIVAVDLQAKPLEIAATVGASSTLQAPNEDDLDAMHADVVFESSGHHSGLGLALRGAKRGGRVVMVGLLPAGPQPVEISLVVSRELQLTGSFRFNEELDEVLFGLADGRLNAAHVVTHSFPVQQALEAFDVAGDPSRSGKVLLEF</sequence>
<dbReference type="InterPro" id="IPR013149">
    <property type="entry name" value="ADH-like_C"/>
</dbReference>
<comment type="cofactor">
    <cofactor evidence="1">
        <name>Zn(2+)</name>
        <dbReference type="ChEBI" id="CHEBI:29105"/>
    </cofactor>
</comment>
<dbReference type="InterPro" id="IPR036291">
    <property type="entry name" value="NAD(P)-bd_dom_sf"/>
</dbReference>
<evidence type="ECO:0000256" key="5">
    <source>
        <dbReference type="ARBA" id="ARBA00023002"/>
    </source>
</evidence>
<dbReference type="Gene3D" id="3.40.50.720">
    <property type="entry name" value="NAD(P)-binding Rossmann-like Domain"/>
    <property type="match status" value="1"/>
</dbReference>
<dbReference type="STRING" id="1618207.UM93_11670"/>
<dbReference type="InterPro" id="IPR013154">
    <property type="entry name" value="ADH-like_N"/>
</dbReference>
<dbReference type="OrthoDB" id="9797931at2"/>
<evidence type="ECO:0000256" key="4">
    <source>
        <dbReference type="ARBA" id="ARBA00022833"/>
    </source>
</evidence>
<dbReference type="InterPro" id="IPR011032">
    <property type="entry name" value="GroES-like_sf"/>
</dbReference>
<dbReference type="Proteomes" id="UP000061839">
    <property type="component" value="Chromosome"/>
</dbReference>
<comment type="similarity">
    <text evidence="2">Belongs to the zinc-containing alcohol dehydrogenase family.</text>
</comment>
<gene>
    <name evidence="8" type="ORF">UM93_11670</name>
</gene>
<dbReference type="Pfam" id="PF08240">
    <property type="entry name" value="ADH_N"/>
    <property type="match status" value="1"/>
</dbReference>
<name>A0A0D4C0U4_9MICC</name>
<dbReference type="SUPFAM" id="SSF51735">
    <property type="entry name" value="NAD(P)-binding Rossmann-fold domains"/>
    <property type="match status" value="1"/>
</dbReference>
<dbReference type="Pfam" id="PF00107">
    <property type="entry name" value="ADH_zinc_N"/>
    <property type="match status" value="1"/>
</dbReference>
<keyword evidence="9" id="KW-1185">Reference proteome</keyword>
<dbReference type="PATRIC" id="fig|1618207.4.peg.2365"/>
<evidence type="ECO:0000256" key="3">
    <source>
        <dbReference type="ARBA" id="ARBA00022723"/>
    </source>
</evidence>
<dbReference type="GO" id="GO:0016491">
    <property type="term" value="F:oxidoreductase activity"/>
    <property type="evidence" value="ECO:0007669"/>
    <property type="project" value="UniProtKB-KW"/>
</dbReference>
<feature type="domain" description="Alcohol dehydrogenase-like C-terminal" evidence="6">
    <location>
        <begin position="203"/>
        <end position="319"/>
    </location>
</feature>
<evidence type="ECO:0000259" key="7">
    <source>
        <dbReference type="Pfam" id="PF08240"/>
    </source>
</evidence>
<evidence type="ECO:0000313" key="9">
    <source>
        <dbReference type="Proteomes" id="UP000061839"/>
    </source>
</evidence>
<keyword evidence="5" id="KW-0560">Oxidoreductase</keyword>
<dbReference type="PANTHER" id="PTHR43161:SF9">
    <property type="entry name" value="SORBITOL DEHYDROGENASE"/>
    <property type="match status" value="1"/>
</dbReference>
<dbReference type="HOGENOM" id="CLU_026673_11_5_11"/>
<dbReference type="EMBL" id="CP011005">
    <property type="protein sequence ID" value="AJT42005.1"/>
    <property type="molecule type" value="Genomic_DNA"/>
</dbReference>
<dbReference type="CDD" id="cd08232">
    <property type="entry name" value="idonate-5-DH"/>
    <property type="match status" value="1"/>
</dbReference>
<dbReference type="GO" id="GO:0046872">
    <property type="term" value="F:metal ion binding"/>
    <property type="evidence" value="ECO:0007669"/>
    <property type="project" value="UniProtKB-KW"/>
</dbReference>
<protein>
    <submittedName>
        <fullName evidence="8">Zinc-binding alcohol dehydrogenase</fullName>
    </submittedName>
</protein>
<keyword evidence="4" id="KW-0862">Zinc</keyword>